<organism evidence="1 2">
    <name type="scientific">Inconstantimicrobium mannanitabidum</name>
    <dbReference type="NCBI Taxonomy" id="1604901"/>
    <lineage>
        <taxon>Bacteria</taxon>
        <taxon>Bacillati</taxon>
        <taxon>Bacillota</taxon>
        <taxon>Clostridia</taxon>
        <taxon>Eubacteriales</taxon>
        <taxon>Clostridiaceae</taxon>
        <taxon>Inconstantimicrobium</taxon>
    </lineage>
</organism>
<comment type="caution">
    <text evidence="1">The sequence shown here is derived from an EMBL/GenBank/DDBJ whole genome shotgun (WGS) entry which is preliminary data.</text>
</comment>
<keyword evidence="2" id="KW-1185">Reference proteome</keyword>
<proteinExistence type="predicted"/>
<accession>A0ACB5RAW1</accession>
<evidence type="ECO:0000313" key="1">
    <source>
        <dbReference type="EMBL" id="GKX66318.1"/>
    </source>
</evidence>
<dbReference type="EMBL" id="BROD01000001">
    <property type="protein sequence ID" value="GKX66318.1"/>
    <property type="molecule type" value="Genomic_DNA"/>
</dbReference>
<dbReference type="Proteomes" id="UP001058074">
    <property type="component" value="Unassembled WGS sequence"/>
</dbReference>
<sequence length="91" mass="10304">MSENIRLLSEISRCEIINVSDGEKYNAIINNDIIIDENGYLKFLIVNLGAGKISFFNKNDFLEIPWDTVKKIGAKTILIDADEDVITRSKL</sequence>
<reference evidence="1" key="1">
    <citation type="journal article" date="2025" name="Int. J. Syst. Evol. Microbiol.">
        <title>Inconstantimicrobium mannanitabidum sp. nov., a novel member of the family Clostridiaceae isolated from anoxic soil under the treatment of reductive soil disinfestation.</title>
        <authorList>
            <person name="Ueki A."/>
            <person name="Tonouchi A."/>
            <person name="Honma S."/>
            <person name="Kaku N."/>
            <person name="Ueki K."/>
        </authorList>
    </citation>
    <scope>NUCLEOTIDE SEQUENCE</scope>
    <source>
        <strain evidence="1">TW13</strain>
    </source>
</reference>
<protein>
    <submittedName>
        <fullName evidence="1">Photosystem reaction center subunit H</fullName>
    </submittedName>
</protein>
<name>A0ACB5RAW1_9CLOT</name>
<evidence type="ECO:0000313" key="2">
    <source>
        <dbReference type="Proteomes" id="UP001058074"/>
    </source>
</evidence>
<gene>
    <name evidence="1" type="ORF">rsdtw13_15760</name>
</gene>